<proteinExistence type="predicted"/>
<dbReference type="EMBL" id="CP014671">
    <property type="protein sequence ID" value="ANX04983.1"/>
    <property type="molecule type" value="Genomic_DNA"/>
</dbReference>
<dbReference type="InterPro" id="IPR002559">
    <property type="entry name" value="Transposase_11"/>
</dbReference>
<feature type="domain" description="Transposase IS4-like" evidence="1">
    <location>
        <begin position="39"/>
        <end position="93"/>
    </location>
</feature>
<dbReference type="GO" id="GO:0006313">
    <property type="term" value="P:DNA transposition"/>
    <property type="evidence" value="ECO:0007669"/>
    <property type="project" value="InterPro"/>
</dbReference>
<accession>A0A1B1YWK2</accession>
<sequence>MPGNAGYQGVGARLGVHGSHVKTIATAMRSGKLSTLTAHGGALAETLRAAQRELARRRAKVEHVFRDLRIRFGYAKAHYRELAKNLSRFVCLAALSKVLTGDAYVRRQGHGTP</sequence>
<dbReference type="AlphaFoldDB" id="A0A1B1YWK2"/>
<dbReference type="Pfam" id="PF01609">
    <property type="entry name" value="DDE_Tnp_1"/>
    <property type="match status" value="1"/>
</dbReference>
<dbReference type="InParanoid" id="A0A1B1YWK2"/>
<dbReference type="Proteomes" id="UP000092952">
    <property type="component" value="Chromosome"/>
</dbReference>
<organism evidence="2 3">
    <name type="scientific">Immundisolibacter cernigliae</name>
    <dbReference type="NCBI Taxonomy" id="1810504"/>
    <lineage>
        <taxon>Bacteria</taxon>
        <taxon>Pseudomonadati</taxon>
        <taxon>Pseudomonadota</taxon>
        <taxon>Gammaproteobacteria</taxon>
        <taxon>Immundisolibacterales</taxon>
        <taxon>Immundisolibacteraceae</taxon>
        <taxon>Immundisolibacter</taxon>
    </lineage>
</organism>
<gene>
    <name evidence="2" type="ORF">PG2T_12905</name>
</gene>
<evidence type="ECO:0000313" key="3">
    <source>
        <dbReference type="Proteomes" id="UP000092952"/>
    </source>
</evidence>
<dbReference type="STRING" id="1810504.PG2T_12905"/>
<evidence type="ECO:0000313" key="2">
    <source>
        <dbReference type="EMBL" id="ANX04983.1"/>
    </source>
</evidence>
<dbReference type="KEGG" id="gbi:PG2T_12905"/>
<name>A0A1B1YWK2_9GAMM</name>
<dbReference type="RefSeq" id="WP_068806277.1">
    <property type="nucleotide sequence ID" value="NZ_CP014671.1"/>
</dbReference>
<reference evidence="3" key="1">
    <citation type="submission" date="2016-03" db="EMBL/GenBank/DDBJ databases">
        <title>Complete genome sequence of Solimmundus cernigliae, representing a novel lineage of polycyclic aromatic hydrocarbon degraders within the Gammaproteobacteria.</title>
        <authorList>
            <person name="Singleton D.R."/>
            <person name="Dickey A.N."/>
            <person name="Scholl E.H."/>
            <person name="Wright F.A."/>
            <person name="Aitken M.D."/>
        </authorList>
    </citation>
    <scope>NUCLEOTIDE SEQUENCE [LARGE SCALE GENOMIC DNA]</scope>
    <source>
        <strain evidence="3">TR3.2</strain>
    </source>
</reference>
<dbReference type="GO" id="GO:0004803">
    <property type="term" value="F:transposase activity"/>
    <property type="evidence" value="ECO:0007669"/>
    <property type="project" value="InterPro"/>
</dbReference>
<keyword evidence="3" id="KW-1185">Reference proteome</keyword>
<protein>
    <recommendedName>
        <fullName evidence="1">Transposase IS4-like domain-containing protein</fullName>
    </recommendedName>
</protein>
<dbReference type="GO" id="GO:0003677">
    <property type="term" value="F:DNA binding"/>
    <property type="evidence" value="ECO:0007669"/>
    <property type="project" value="InterPro"/>
</dbReference>
<evidence type="ECO:0000259" key="1">
    <source>
        <dbReference type="Pfam" id="PF01609"/>
    </source>
</evidence>